<feature type="compositionally biased region" description="Low complexity" evidence="1">
    <location>
        <begin position="277"/>
        <end position="292"/>
    </location>
</feature>
<feature type="compositionally biased region" description="Acidic residues" evidence="1">
    <location>
        <begin position="555"/>
        <end position="568"/>
    </location>
</feature>
<dbReference type="Proteomes" id="UP001218218">
    <property type="component" value="Unassembled WGS sequence"/>
</dbReference>
<comment type="caution">
    <text evidence="4">The sequence shown here is derived from an EMBL/GenBank/DDBJ whole genome shotgun (WGS) entry which is preliminary data.</text>
</comment>
<protein>
    <recommendedName>
        <fullName evidence="3">HAUS augmin-like complex subunit 6 N-terminal domain-containing protein</fullName>
    </recommendedName>
</protein>
<evidence type="ECO:0000259" key="3">
    <source>
        <dbReference type="Pfam" id="PF14661"/>
    </source>
</evidence>
<dbReference type="InterPro" id="IPR028163">
    <property type="entry name" value="HAUS_6_N"/>
</dbReference>
<keyword evidence="5" id="KW-1185">Reference proteome</keyword>
<feature type="domain" description="HAUS augmin-like complex subunit 6 N-terminal" evidence="3">
    <location>
        <begin position="131"/>
        <end position="172"/>
    </location>
</feature>
<feature type="compositionally biased region" description="Low complexity" evidence="1">
    <location>
        <begin position="539"/>
        <end position="549"/>
    </location>
</feature>
<feature type="chain" id="PRO_5041913627" description="HAUS augmin-like complex subunit 6 N-terminal domain-containing protein" evidence="2">
    <location>
        <begin position="27"/>
        <end position="607"/>
    </location>
</feature>
<sequence length="607" mass="66670">MAASVFSLPVPLFLLIHLHLLQYPHSNKPEYDHNVFDTRIRGLRDRTRTMEDVCYFLVSRIAGTKERVRKAIPTYPCLQPAHSTAFRTSLAKFLQDLRHISLSSTALVNQSTDKTTAPAAEVKNVAWWWKDVVVRKSLLEECGGERFERLMLALSTHALLKGSSNHVEQHETLALLRNQPRVYMTRLATFQSCRNSWARAASLLTQRQYDLGVLRANIETHGGSHKYISLTTEKLVAVADSRLQDALAVQWAGSSGYAALKLLSDMFGLKQPESPETTSSSARTTDTTDNSAIPTAPPSPLPIAAAHHPTTLRKLGTPIFPKATGEIPQLHTPTVHAASRAAHTAIALADAVDAEDRMTHALSDGLARTRRVTNEIKPRLTRRPAMQKSVPLRAVNMNLWQDTHQLSIDFEPRLAERAVSALGLSALHSAVHVTLDARIDAVRCDLLPKYPPGPGSSLPISEPTTARAPPPTEKRMKMSPPQTPRAARRREMPTAPETVKPLTRHTAAAPSQPSTSFLDSAGTGAATPRAAQNTRPIQSHSYSHSSGSGLRNWADDDGLDDDAFDEEGPSMSVRDLLLRADTTYFDIIGHDDDDESSELGEQSFGWA</sequence>
<feature type="region of interest" description="Disordered" evidence="1">
    <location>
        <begin position="271"/>
        <end position="305"/>
    </location>
</feature>
<reference evidence="4" key="1">
    <citation type="submission" date="2023-03" db="EMBL/GenBank/DDBJ databases">
        <title>Massive genome expansion in bonnet fungi (Mycena s.s.) driven by repeated elements and novel gene families across ecological guilds.</title>
        <authorList>
            <consortium name="Lawrence Berkeley National Laboratory"/>
            <person name="Harder C.B."/>
            <person name="Miyauchi S."/>
            <person name="Viragh M."/>
            <person name="Kuo A."/>
            <person name="Thoen E."/>
            <person name="Andreopoulos B."/>
            <person name="Lu D."/>
            <person name="Skrede I."/>
            <person name="Drula E."/>
            <person name="Henrissat B."/>
            <person name="Morin E."/>
            <person name="Kohler A."/>
            <person name="Barry K."/>
            <person name="LaButti K."/>
            <person name="Morin E."/>
            <person name="Salamov A."/>
            <person name="Lipzen A."/>
            <person name="Mereny Z."/>
            <person name="Hegedus B."/>
            <person name="Baldrian P."/>
            <person name="Stursova M."/>
            <person name="Weitz H."/>
            <person name="Taylor A."/>
            <person name="Grigoriev I.V."/>
            <person name="Nagy L.G."/>
            <person name="Martin F."/>
            <person name="Kauserud H."/>
        </authorList>
    </citation>
    <scope>NUCLEOTIDE SEQUENCE</scope>
    <source>
        <strain evidence="4">CBHHK002</strain>
    </source>
</reference>
<evidence type="ECO:0000256" key="1">
    <source>
        <dbReference type="SAM" id="MobiDB-lite"/>
    </source>
</evidence>
<gene>
    <name evidence="4" type="ORF">DFH08DRAFT_96597</name>
</gene>
<proteinExistence type="predicted"/>
<name>A0AAD7E799_9AGAR</name>
<keyword evidence="2" id="KW-0732">Signal</keyword>
<evidence type="ECO:0000313" key="4">
    <source>
        <dbReference type="EMBL" id="KAJ7301676.1"/>
    </source>
</evidence>
<feature type="compositionally biased region" description="Polar residues" evidence="1">
    <location>
        <begin position="509"/>
        <end position="518"/>
    </location>
</feature>
<feature type="region of interest" description="Disordered" evidence="1">
    <location>
        <begin position="588"/>
        <end position="607"/>
    </location>
</feature>
<organism evidence="4 5">
    <name type="scientific">Mycena albidolilacea</name>
    <dbReference type="NCBI Taxonomy" id="1033008"/>
    <lineage>
        <taxon>Eukaryota</taxon>
        <taxon>Fungi</taxon>
        <taxon>Dikarya</taxon>
        <taxon>Basidiomycota</taxon>
        <taxon>Agaricomycotina</taxon>
        <taxon>Agaricomycetes</taxon>
        <taxon>Agaricomycetidae</taxon>
        <taxon>Agaricales</taxon>
        <taxon>Marasmiineae</taxon>
        <taxon>Mycenaceae</taxon>
        <taxon>Mycena</taxon>
    </lineage>
</organism>
<dbReference type="EMBL" id="JARIHO010000129">
    <property type="protein sequence ID" value="KAJ7301676.1"/>
    <property type="molecule type" value="Genomic_DNA"/>
</dbReference>
<dbReference type="Pfam" id="PF14661">
    <property type="entry name" value="HAUS6_N"/>
    <property type="match status" value="1"/>
</dbReference>
<feature type="signal peptide" evidence="2">
    <location>
        <begin position="1"/>
        <end position="26"/>
    </location>
</feature>
<dbReference type="AlphaFoldDB" id="A0AAD7E799"/>
<feature type="region of interest" description="Disordered" evidence="1">
    <location>
        <begin position="452"/>
        <end position="572"/>
    </location>
</feature>
<evidence type="ECO:0000313" key="5">
    <source>
        <dbReference type="Proteomes" id="UP001218218"/>
    </source>
</evidence>
<evidence type="ECO:0000256" key="2">
    <source>
        <dbReference type="SAM" id="SignalP"/>
    </source>
</evidence>
<accession>A0AAD7E799</accession>